<evidence type="ECO:0000313" key="3">
    <source>
        <dbReference type="Proteomes" id="UP000660047"/>
    </source>
</evidence>
<reference evidence="2" key="1">
    <citation type="submission" date="2020-06" db="EMBL/GenBank/DDBJ databases">
        <title>Characterization of fructooligosaccharide metabolism and fructooligosaccharide-degrading enzymes in human commensal butyrate producers.</title>
        <authorList>
            <person name="Tanno H."/>
            <person name="Fujii T."/>
            <person name="Hirano K."/>
            <person name="Maeno S."/>
            <person name="Tonozuka T."/>
            <person name="Sakamoto M."/>
            <person name="Ohkuma M."/>
            <person name="Tochio T."/>
            <person name="Endo A."/>
        </authorList>
    </citation>
    <scope>NUCLEOTIDE SEQUENCE</scope>
    <source>
        <strain evidence="2">JCM 31265</strain>
    </source>
</reference>
<accession>A0AAI9K659</accession>
<sequence length="154" mass="18001">MGKKINIEASDEPCMFQFFKKYIHQTDKNEFYCDNRVVDISNPNPGVVVDFKNIDHTYEVFAVLGNYWGGWNSTPTAAEMYNRAKEWEERFGTEIVGLSYNSVDFVLNRKLSDIEIEDLIKECEDLHADVACSGGYEEMRKIIREKGELHIWWD</sequence>
<dbReference type="Proteomes" id="UP000660047">
    <property type="component" value="Unassembled WGS sequence"/>
</dbReference>
<name>A0AAI9K659_9FIRM</name>
<protein>
    <recommendedName>
        <fullName evidence="1">DUF4253 domain-containing protein</fullName>
    </recommendedName>
</protein>
<dbReference type="EMBL" id="BLYL01000017">
    <property type="protein sequence ID" value="GFO95352.1"/>
    <property type="molecule type" value="Genomic_DNA"/>
</dbReference>
<feature type="domain" description="DUF4253" evidence="1">
    <location>
        <begin position="55"/>
        <end position="154"/>
    </location>
</feature>
<gene>
    <name evidence="2" type="ORF">COEU31_23980</name>
</gene>
<comment type="caution">
    <text evidence="2">The sequence shown here is derived from an EMBL/GenBank/DDBJ whole genome shotgun (WGS) entry which is preliminary data.</text>
</comment>
<proteinExistence type="predicted"/>
<dbReference type="Pfam" id="PF14062">
    <property type="entry name" value="DUF4253"/>
    <property type="match status" value="1"/>
</dbReference>
<evidence type="ECO:0000259" key="1">
    <source>
        <dbReference type="Pfam" id="PF14062"/>
    </source>
</evidence>
<dbReference type="RefSeq" id="WP_022216830.1">
    <property type="nucleotide sequence ID" value="NZ_BLYL01000017.1"/>
</dbReference>
<dbReference type="AlphaFoldDB" id="A0AAI9K659"/>
<dbReference type="InterPro" id="IPR025349">
    <property type="entry name" value="DUF4253"/>
</dbReference>
<organism evidence="2 3">
    <name type="scientific">Coprococcus eutactus</name>
    <dbReference type="NCBI Taxonomy" id="33043"/>
    <lineage>
        <taxon>Bacteria</taxon>
        <taxon>Bacillati</taxon>
        <taxon>Bacillota</taxon>
        <taxon>Clostridia</taxon>
        <taxon>Lachnospirales</taxon>
        <taxon>Lachnospiraceae</taxon>
        <taxon>Coprococcus</taxon>
    </lineage>
</organism>
<evidence type="ECO:0000313" key="2">
    <source>
        <dbReference type="EMBL" id="GFO95352.1"/>
    </source>
</evidence>